<comment type="caution">
    <text evidence="2">The sequence shown here is derived from an EMBL/GenBank/DDBJ whole genome shotgun (WGS) entry which is preliminary data.</text>
</comment>
<protein>
    <submittedName>
        <fullName evidence="2">Uncharacterized protein</fullName>
    </submittedName>
</protein>
<keyword evidence="1" id="KW-0732">Signal</keyword>
<organism evidence="2 3">
    <name type="scientific">Stieleria varia</name>
    <dbReference type="NCBI Taxonomy" id="2528005"/>
    <lineage>
        <taxon>Bacteria</taxon>
        <taxon>Pseudomonadati</taxon>
        <taxon>Planctomycetota</taxon>
        <taxon>Planctomycetia</taxon>
        <taxon>Pirellulales</taxon>
        <taxon>Pirellulaceae</taxon>
        <taxon>Stieleria</taxon>
    </lineage>
</organism>
<reference evidence="2 3" key="1">
    <citation type="submission" date="2019-02" db="EMBL/GenBank/DDBJ databases">
        <title>Deep-cultivation of Planctomycetes and their phenomic and genomic characterization uncovers novel biology.</title>
        <authorList>
            <person name="Wiegand S."/>
            <person name="Jogler M."/>
            <person name="Boedeker C."/>
            <person name="Pinto D."/>
            <person name="Vollmers J."/>
            <person name="Rivas-Marin E."/>
            <person name="Kohn T."/>
            <person name="Peeters S.H."/>
            <person name="Heuer A."/>
            <person name="Rast P."/>
            <person name="Oberbeckmann S."/>
            <person name="Bunk B."/>
            <person name="Jeske O."/>
            <person name="Meyerdierks A."/>
            <person name="Storesund J.E."/>
            <person name="Kallscheuer N."/>
            <person name="Luecker S."/>
            <person name="Lage O.M."/>
            <person name="Pohl T."/>
            <person name="Merkel B.J."/>
            <person name="Hornburger P."/>
            <person name="Mueller R.-W."/>
            <person name="Bruemmer F."/>
            <person name="Labrenz M."/>
            <person name="Spormann A.M."/>
            <person name="Op Den Camp H."/>
            <person name="Overmann J."/>
            <person name="Amann R."/>
            <person name="Jetten M.S.M."/>
            <person name="Mascher T."/>
            <person name="Medema M.H."/>
            <person name="Devos D.P."/>
            <person name="Kaster A.-K."/>
            <person name="Ovreas L."/>
            <person name="Rohde M."/>
            <person name="Galperin M.Y."/>
            <person name="Jogler C."/>
        </authorList>
    </citation>
    <scope>NUCLEOTIDE SEQUENCE [LARGE SCALE GENOMIC DNA]</scope>
    <source>
        <strain evidence="2 3">Pla52n</strain>
    </source>
</reference>
<feature type="chain" id="PRO_5022838907" evidence="1">
    <location>
        <begin position="27"/>
        <end position="187"/>
    </location>
</feature>
<dbReference type="RefSeq" id="WP_231742244.1">
    <property type="nucleotide sequence ID" value="NZ_CP151726.1"/>
</dbReference>
<feature type="signal peptide" evidence="1">
    <location>
        <begin position="1"/>
        <end position="26"/>
    </location>
</feature>
<dbReference type="EMBL" id="SJPN01000006">
    <property type="protein sequence ID" value="TWT98260.1"/>
    <property type="molecule type" value="Genomic_DNA"/>
</dbReference>
<evidence type="ECO:0000256" key="1">
    <source>
        <dbReference type="SAM" id="SignalP"/>
    </source>
</evidence>
<gene>
    <name evidence="2" type="ORF">Pla52n_47700</name>
</gene>
<dbReference type="AlphaFoldDB" id="A0A5C6AFP8"/>
<keyword evidence="3" id="KW-1185">Reference proteome</keyword>
<dbReference type="Proteomes" id="UP000320176">
    <property type="component" value="Unassembled WGS sequence"/>
</dbReference>
<proteinExistence type="predicted"/>
<evidence type="ECO:0000313" key="2">
    <source>
        <dbReference type="EMBL" id="TWT98260.1"/>
    </source>
</evidence>
<evidence type="ECO:0000313" key="3">
    <source>
        <dbReference type="Proteomes" id="UP000320176"/>
    </source>
</evidence>
<name>A0A5C6AFP8_9BACT</name>
<sequence length="187" mass="20997" precursor="true">MRRMNFHGRIILALVALSVVSTSAMADWHQFWHNMHVGFHRNNAWPDPYNDVDARDVIAPFEIMKHNGWRLNNTMGAQLFREGDGALLASGHEKLYWIATQAPPNRRNVYVLRGRNERETNARVASVRDSLARYDRNGVPELFVIDREPSTGSGARATAVNRMWMDAMPTPKLPSQSASGTAASTAP</sequence>
<accession>A0A5C6AFP8</accession>